<dbReference type="PANTHER" id="PTHR43773">
    <property type="entry name" value="MAGNESIUM TRANSPORTER MGTE"/>
    <property type="match status" value="1"/>
</dbReference>
<feature type="transmembrane region" description="Helical" evidence="9">
    <location>
        <begin position="425"/>
        <end position="448"/>
    </location>
</feature>
<dbReference type="SMART" id="SM00116">
    <property type="entry name" value="CBS"/>
    <property type="match status" value="2"/>
</dbReference>
<dbReference type="Gene3D" id="1.10.357.20">
    <property type="entry name" value="SLC41 divalent cation transporters, integral membrane domain"/>
    <property type="match status" value="1"/>
</dbReference>
<dbReference type="Pfam" id="PF03448">
    <property type="entry name" value="MgtE_N"/>
    <property type="match status" value="1"/>
</dbReference>
<dbReference type="GO" id="GO:0046872">
    <property type="term" value="F:metal ion binding"/>
    <property type="evidence" value="ECO:0007669"/>
    <property type="project" value="UniProtKB-KW"/>
</dbReference>
<dbReference type="STRING" id="280093.SAMN05443373_102107"/>
<evidence type="ECO:0000259" key="10">
    <source>
        <dbReference type="PROSITE" id="PS51371"/>
    </source>
</evidence>
<name>A0A1M5K2V4_9FLAO</name>
<dbReference type="InterPro" id="IPR036739">
    <property type="entry name" value="SLC41_membr_dom_sf"/>
</dbReference>
<dbReference type="Pfam" id="PF00571">
    <property type="entry name" value="CBS"/>
    <property type="match status" value="2"/>
</dbReference>
<evidence type="ECO:0000256" key="9">
    <source>
        <dbReference type="RuleBase" id="RU362011"/>
    </source>
</evidence>
<keyword evidence="7 9" id="KW-0472">Membrane</keyword>
<dbReference type="AlphaFoldDB" id="A0A1M5K2V4"/>
<reference evidence="11 14" key="3">
    <citation type="submission" date="2018-03" db="EMBL/GenBank/DDBJ databases">
        <title>Genomic Encyclopedia of Archaeal and Bacterial Type Strains, Phase II (KMG-II): from individual species to whole genera.</title>
        <authorList>
            <person name="Goeker M."/>
        </authorList>
    </citation>
    <scope>NUCLEOTIDE SEQUENCE [LARGE SCALE GENOMIC DNA]</scope>
    <source>
        <strain evidence="11 14">DSM 17797</strain>
    </source>
</reference>
<organism evidence="12 13">
    <name type="scientific">Flavobacterium granuli</name>
    <dbReference type="NCBI Taxonomy" id="280093"/>
    <lineage>
        <taxon>Bacteria</taxon>
        <taxon>Pseudomonadati</taxon>
        <taxon>Bacteroidota</taxon>
        <taxon>Flavobacteriia</taxon>
        <taxon>Flavobacteriales</taxon>
        <taxon>Flavobacteriaceae</taxon>
        <taxon>Flavobacterium</taxon>
    </lineage>
</organism>
<protein>
    <recommendedName>
        <fullName evidence="9">Magnesium transporter MgtE</fullName>
    </recommendedName>
</protein>
<reference evidence="12" key="1">
    <citation type="submission" date="2016-11" db="EMBL/GenBank/DDBJ databases">
        <authorList>
            <person name="Jaros S."/>
            <person name="Januszkiewicz K."/>
            <person name="Wedrychowicz H."/>
        </authorList>
    </citation>
    <scope>NUCLEOTIDE SEQUENCE [LARGE SCALE GENOMIC DNA]</scope>
    <source>
        <strain evidence="12">DSM 19729</strain>
    </source>
</reference>
<accession>A0A1M5K2V4</accession>
<comment type="similarity">
    <text evidence="2 9">Belongs to the SLC41A transporter family.</text>
</comment>
<dbReference type="Gene3D" id="1.25.60.10">
    <property type="entry name" value="MgtE N-terminal domain-like"/>
    <property type="match status" value="1"/>
</dbReference>
<keyword evidence="14" id="KW-1185">Reference proteome</keyword>
<feature type="transmembrane region" description="Helical" evidence="9">
    <location>
        <begin position="316"/>
        <end position="339"/>
    </location>
</feature>
<keyword evidence="6 9" id="KW-1133">Transmembrane helix</keyword>
<evidence type="ECO:0000313" key="11">
    <source>
        <dbReference type="EMBL" id="PRZ26145.1"/>
    </source>
</evidence>
<dbReference type="InterPro" id="IPR006669">
    <property type="entry name" value="MgtE_transporter"/>
</dbReference>
<dbReference type="Proteomes" id="UP000184384">
    <property type="component" value="Unassembled WGS sequence"/>
</dbReference>
<dbReference type="InterPro" id="IPR046342">
    <property type="entry name" value="CBS_dom_sf"/>
</dbReference>
<dbReference type="Proteomes" id="UP000237771">
    <property type="component" value="Unassembled WGS sequence"/>
</dbReference>
<keyword evidence="9" id="KW-1003">Cell membrane</keyword>
<dbReference type="Pfam" id="PF01769">
    <property type="entry name" value="MgtE"/>
    <property type="match status" value="1"/>
</dbReference>
<evidence type="ECO:0000313" key="12">
    <source>
        <dbReference type="EMBL" id="SHG47107.1"/>
    </source>
</evidence>
<keyword evidence="4 9" id="KW-0812">Transmembrane</keyword>
<feature type="transmembrane region" description="Helical" evidence="9">
    <location>
        <begin position="359"/>
        <end position="381"/>
    </location>
</feature>
<dbReference type="PANTHER" id="PTHR43773:SF1">
    <property type="entry name" value="MAGNESIUM TRANSPORTER MGTE"/>
    <property type="match status" value="1"/>
</dbReference>
<dbReference type="SUPFAM" id="SSF54631">
    <property type="entry name" value="CBS-domain pair"/>
    <property type="match status" value="1"/>
</dbReference>
<dbReference type="OrthoDB" id="9790355at2"/>
<dbReference type="InterPro" id="IPR038076">
    <property type="entry name" value="MgtE_N_sf"/>
</dbReference>
<evidence type="ECO:0000313" key="13">
    <source>
        <dbReference type="Proteomes" id="UP000184384"/>
    </source>
</evidence>
<keyword evidence="9" id="KW-0479">Metal-binding</keyword>
<dbReference type="SMART" id="SM00924">
    <property type="entry name" value="MgtE_N"/>
    <property type="match status" value="1"/>
</dbReference>
<comment type="subunit">
    <text evidence="9">Homodimer.</text>
</comment>
<evidence type="ECO:0000256" key="8">
    <source>
        <dbReference type="PROSITE-ProRule" id="PRU00703"/>
    </source>
</evidence>
<comment type="subcellular location">
    <subcellularLocation>
        <location evidence="9">Cell membrane</location>
        <topology evidence="9">Multi-pass membrane protein</topology>
    </subcellularLocation>
    <subcellularLocation>
        <location evidence="1">Membrane</location>
        <topology evidence="1">Multi-pass membrane protein</topology>
    </subcellularLocation>
</comment>
<feature type="domain" description="CBS" evidence="10">
    <location>
        <begin position="140"/>
        <end position="203"/>
    </location>
</feature>
<dbReference type="InterPro" id="IPR006668">
    <property type="entry name" value="Mg_transptr_MgtE_intracell_dom"/>
</dbReference>
<dbReference type="EMBL" id="FQWO01000002">
    <property type="protein sequence ID" value="SHG47107.1"/>
    <property type="molecule type" value="Genomic_DNA"/>
</dbReference>
<evidence type="ECO:0000256" key="2">
    <source>
        <dbReference type="ARBA" id="ARBA00009749"/>
    </source>
</evidence>
<dbReference type="SUPFAM" id="SSF161093">
    <property type="entry name" value="MgtE membrane domain-like"/>
    <property type="match status" value="1"/>
</dbReference>
<keyword evidence="8" id="KW-0129">CBS domain</keyword>
<keyword evidence="5 9" id="KW-0460">Magnesium</keyword>
<dbReference type="RefSeq" id="WP_072940099.1">
    <property type="nucleotide sequence ID" value="NZ_FQWO01000002.1"/>
</dbReference>
<feature type="domain" description="CBS" evidence="10">
    <location>
        <begin position="204"/>
        <end position="260"/>
    </location>
</feature>
<dbReference type="Gene3D" id="3.10.580.10">
    <property type="entry name" value="CBS-domain"/>
    <property type="match status" value="1"/>
</dbReference>
<sequence>MEFKISKELILELEQHIVNKNDKELEALLADMHHADIAEILDELDFDEATYIFKVLDSDKTAEILLELEDDLRENILSRLSPKEIAEELDELDTNDAADIIAELSQDLKAEVISELNDVEHAKDIVDLLRYDENSAGGLMGKELVKVNENWNVLTCVKEMRIQAENVSRVHSIYVVDDQNRLKGRLSLKDLLTTSTKTHISDIYIRKVNSVNVDTEDVEVARIMQKYDLEAIPVVDEMGRLVGRITIDDIIDVIRDEADQDYQLAAGISQDIEADDSILEHTKARLPWLVLALLGGFISVRVLGLFEDAMLEHGKLFFFTPLIAAMAGNVGVQSSAIIVQGLANNTLSGSLFSRLLKEVSLSLLNGLILAVILFLGSHFLLNVEVIIGVIVTIALISVIIIASLIGTFVPLLLDKFGIDPALATGPFITTSNDICGILIYFSIAKLILGF</sequence>
<evidence type="ECO:0000256" key="4">
    <source>
        <dbReference type="ARBA" id="ARBA00022692"/>
    </source>
</evidence>
<dbReference type="GO" id="GO:0005886">
    <property type="term" value="C:plasma membrane"/>
    <property type="evidence" value="ECO:0007669"/>
    <property type="project" value="UniProtKB-SubCell"/>
</dbReference>
<dbReference type="NCBIfam" id="TIGR00400">
    <property type="entry name" value="mgtE"/>
    <property type="match status" value="1"/>
</dbReference>
<dbReference type="EMBL" id="PVUB01000002">
    <property type="protein sequence ID" value="PRZ26145.1"/>
    <property type="molecule type" value="Genomic_DNA"/>
</dbReference>
<evidence type="ECO:0000256" key="5">
    <source>
        <dbReference type="ARBA" id="ARBA00022842"/>
    </source>
</evidence>
<feature type="transmembrane region" description="Helical" evidence="9">
    <location>
        <begin position="286"/>
        <end position="304"/>
    </location>
</feature>
<evidence type="ECO:0000256" key="7">
    <source>
        <dbReference type="ARBA" id="ARBA00023136"/>
    </source>
</evidence>
<dbReference type="GO" id="GO:0015095">
    <property type="term" value="F:magnesium ion transmembrane transporter activity"/>
    <property type="evidence" value="ECO:0007669"/>
    <property type="project" value="UniProtKB-UniRule"/>
</dbReference>
<dbReference type="PROSITE" id="PS51371">
    <property type="entry name" value="CBS"/>
    <property type="match status" value="2"/>
</dbReference>
<evidence type="ECO:0000256" key="6">
    <source>
        <dbReference type="ARBA" id="ARBA00022989"/>
    </source>
</evidence>
<keyword evidence="3 9" id="KW-0813">Transport</keyword>
<evidence type="ECO:0000313" key="14">
    <source>
        <dbReference type="Proteomes" id="UP000237771"/>
    </source>
</evidence>
<gene>
    <name evidence="11" type="ORF">BC624_102107</name>
    <name evidence="12" type="ORF">SAMN05443373_102107</name>
</gene>
<comment type="function">
    <text evidence="9">Acts as a magnesium transporter.</text>
</comment>
<dbReference type="InterPro" id="IPR006667">
    <property type="entry name" value="SLC41_membr_dom"/>
</dbReference>
<dbReference type="CDD" id="cd04606">
    <property type="entry name" value="CBS_pair_Mg_transporter"/>
    <property type="match status" value="1"/>
</dbReference>
<feature type="transmembrane region" description="Helical" evidence="9">
    <location>
        <begin position="388"/>
        <end position="413"/>
    </location>
</feature>
<evidence type="ECO:0000256" key="3">
    <source>
        <dbReference type="ARBA" id="ARBA00022448"/>
    </source>
</evidence>
<reference evidence="13" key="2">
    <citation type="submission" date="2016-11" db="EMBL/GenBank/DDBJ databases">
        <authorList>
            <person name="Varghese N."/>
            <person name="Submissions S."/>
        </authorList>
    </citation>
    <scope>NUCLEOTIDE SEQUENCE [LARGE SCALE GENOMIC DNA]</scope>
    <source>
        <strain evidence="13">DSM 19729</strain>
    </source>
</reference>
<dbReference type="SUPFAM" id="SSF158791">
    <property type="entry name" value="MgtE N-terminal domain-like"/>
    <property type="match status" value="1"/>
</dbReference>
<evidence type="ECO:0000256" key="1">
    <source>
        <dbReference type="ARBA" id="ARBA00004141"/>
    </source>
</evidence>
<dbReference type="InterPro" id="IPR000644">
    <property type="entry name" value="CBS_dom"/>
</dbReference>
<proteinExistence type="inferred from homology"/>